<evidence type="ECO:0000256" key="2">
    <source>
        <dbReference type="ARBA" id="ARBA00022737"/>
    </source>
</evidence>
<comment type="similarity">
    <text evidence="1 4">Belongs to the SIS family. GutQ/KpsF subfamily.</text>
</comment>
<accession>A0ABT3WAA8</accession>
<dbReference type="Pfam" id="PF00571">
    <property type="entry name" value="CBS"/>
    <property type="match status" value="2"/>
</dbReference>
<evidence type="ECO:0000256" key="3">
    <source>
        <dbReference type="ARBA" id="ARBA00023122"/>
    </source>
</evidence>
<dbReference type="Proteomes" id="UP001165648">
    <property type="component" value="Unassembled WGS sequence"/>
</dbReference>
<dbReference type="RefSeq" id="WP_266106235.1">
    <property type="nucleotide sequence ID" value="NZ_JANIDW010000001.1"/>
</dbReference>
<dbReference type="GO" id="GO:0016853">
    <property type="term" value="F:isomerase activity"/>
    <property type="evidence" value="ECO:0007669"/>
    <property type="project" value="UniProtKB-KW"/>
</dbReference>
<dbReference type="PANTHER" id="PTHR42745:SF1">
    <property type="entry name" value="ARABINOSE 5-PHOSPHATE ISOMERASE KDSD"/>
    <property type="match status" value="1"/>
</dbReference>
<keyword evidence="3 5" id="KW-0129">CBS domain</keyword>
<dbReference type="SUPFAM" id="SSF53697">
    <property type="entry name" value="SIS domain"/>
    <property type="match status" value="1"/>
</dbReference>
<dbReference type="CDD" id="cd04604">
    <property type="entry name" value="CBS_pair_SIS_assoc"/>
    <property type="match status" value="1"/>
</dbReference>
<dbReference type="InterPro" id="IPR004800">
    <property type="entry name" value="KdsD/KpsF-type"/>
</dbReference>
<evidence type="ECO:0000259" key="7">
    <source>
        <dbReference type="PROSITE" id="PS51464"/>
    </source>
</evidence>
<sequence>MTSPSLATACHALLMERQGLEQLEAALQGPMQVGFEAALEAILTMKGRLVLTGMGKSGHIGRKINATLASTGTPSLFLHAAEAAHGDLGMVERGDVILYLSNSGETDELAPILLHATRLGLVQIALTSNPDSTLARAVQIPLILPQAPEACPMGLAPTTSCLLQLALGDALAIALLGRRGFNQDDFHQLHPAGTLGARLRPVSDFMHSGDEMPLGQETMPLRSIILEMTRKRFGCIGILDEAGRLSGFISDGDLRPALERDLDATCAADIMNRSPLTTTAHARAQEVQHLMSHRPTPVSSLFVLDEEHRPLGILHIHDLLRAGLS</sequence>
<dbReference type="InterPro" id="IPR035474">
    <property type="entry name" value="SIS_Kpsf"/>
</dbReference>
<dbReference type="Gene3D" id="3.10.580.10">
    <property type="entry name" value="CBS-domain"/>
    <property type="match status" value="1"/>
</dbReference>
<dbReference type="InterPro" id="IPR046342">
    <property type="entry name" value="CBS_dom_sf"/>
</dbReference>
<reference evidence="8 9" key="1">
    <citation type="submission" date="2022-07" db="EMBL/GenBank/DDBJ databases">
        <title>Bombella genomes.</title>
        <authorList>
            <person name="Harer L."/>
            <person name="Styblova S."/>
            <person name="Ehrmann M."/>
        </authorList>
    </citation>
    <scope>NUCLEOTIDE SEQUENCE [LARGE SCALE GENOMIC DNA]</scope>
    <source>
        <strain evidence="8 9">TMW 2.2558</strain>
    </source>
</reference>
<dbReference type="EMBL" id="JANIDW010000001">
    <property type="protein sequence ID" value="MCX5613916.1"/>
    <property type="molecule type" value="Genomic_DNA"/>
</dbReference>
<dbReference type="Gene3D" id="3.40.50.10490">
    <property type="entry name" value="Glucose-6-phosphate isomerase like protein, domain 1"/>
    <property type="match status" value="1"/>
</dbReference>
<gene>
    <name evidence="8" type="ORF">NQF64_01440</name>
</gene>
<keyword evidence="8" id="KW-0413">Isomerase</keyword>
<dbReference type="InterPro" id="IPR050986">
    <property type="entry name" value="GutQ/KpsF_isomerases"/>
</dbReference>
<feature type="domain" description="CBS" evidence="6">
    <location>
        <begin position="271"/>
        <end position="325"/>
    </location>
</feature>
<evidence type="ECO:0000259" key="6">
    <source>
        <dbReference type="PROSITE" id="PS51371"/>
    </source>
</evidence>
<dbReference type="Pfam" id="PF01380">
    <property type="entry name" value="SIS"/>
    <property type="match status" value="1"/>
</dbReference>
<dbReference type="InterPro" id="IPR046348">
    <property type="entry name" value="SIS_dom_sf"/>
</dbReference>
<keyword evidence="2" id="KW-0677">Repeat</keyword>
<dbReference type="PIRSF" id="PIRSF004692">
    <property type="entry name" value="KdsD_KpsF"/>
    <property type="match status" value="1"/>
</dbReference>
<dbReference type="PANTHER" id="PTHR42745">
    <property type="match status" value="1"/>
</dbReference>
<evidence type="ECO:0000313" key="9">
    <source>
        <dbReference type="Proteomes" id="UP001165648"/>
    </source>
</evidence>
<dbReference type="InterPro" id="IPR001347">
    <property type="entry name" value="SIS_dom"/>
</dbReference>
<dbReference type="CDD" id="cd05014">
    <property type="entry name" value="SIS_Kpsf"/>
    <property type="match status" value="1"/>
</dbReference>
<evidence type="ECO:0000256" key="1">
    <source>
        <dbReference type="ARBA" id="ARBA00008165"/>
    </source>
</evidence>
<name>A0ABT3WAA8_9PROT</name>
<evidence type="ECO:0000256" key="4">
    <source>
        <dbReference type="PIRNR" id="PIRNR004692"/>
    </source>
</evidence>
<dbReference type="SMART" id="SM00116">
    <property type="entry name" value="CBS"/>
    <property type="match status" value="2"/>
</dbReference>
<dbReference type="PROSITE" id="PS51371">
    <property type="entry name" value="CBS"/>
    <property type="match status" value="2"/>
</dbReference>
<organism evidence="8 9">
    <name type="scientific">Bombella saccharophila</name>
    <dbReference type="NCBI Taxonomy" id="2967338"/>
    <lineage>
        <taxon>Bacteria</taxon>
        <taxon>Pseudomonadati</taxon>
        <taxon>Pseudomonadota</taxon>
        <taxon>Alphaproteobacteria</taxon>
        <taxon>Acetobacterales</taxon>
        <taxon>Acetobacteraceae</taxon>
        <taxon>Bombella</taxon>
    </lineage>
</organism>
<feature type="domain" description="SIS" evidence="7">
    <location>
        <begin position="38"/>
        <end position="181"/>
    </location>
</feature>
<dbReference type="InterPro" id="IPR000644">
    <property type="entry name" value="CBS_dom"/>
</dbReference>
<protein>
    <submittedName>
        <fullName evidence="8">KpsF/GutQ family sugar-phosphate isomerase</fullName>
    </submittedName>
</protein>
<dbReference type="NCBIfam" id="TIGR00393">
    <property type="entry name" value="kpsF"/>
    <property type="match status" value="1"/>
</dbReference>
<comment type="caution">
    <text evidence="8">The sequence shown here is derived from an EMBL/GenBank/DDBJ whole genome shotgun (WGS) entry which is preliminary data.</text>
</comment>
<dbReference type="PROSITE" id="PS51464">
    <property type="entry name" value="SIS"/>
    <property type="match status" value="1"/>
</dbReference>
<keyword evidence="9" id="KW-1185">Reference proteome</keyword>
<evidence type="ECO:0000256" key="5">
    <source>
        <dbReference type="PROSITE-ProRule" id="PRU00703"/>
    </source>
</evidence>
<proteinExistence type="inferred from homology"/>
<feature type="domain" description="CBS" evidence="6">
    <location>
        <begin position="206"/>
        <end position="264"/>
    </location>
</feature>
<evidence type="ECO:0000313" key="8">
    <source>
        <dbReference type="EMBL" id="MCX5613916.1"/>
    </source>
</evidence>